<feature type="transmembrane region" description="Helical" evidence="6">
    <location>
        <begin position="617"/>
        <end position="638"/>
    </location>
</feature>
<keyword evidence="3 6" id="KW-0812">Transmembrane</keyword>
<feature type="transmembrane region" description="Helical" evidence="6">
    <location>
        <begin position="279"/>
        <end position="304"/>
    </location>
</feature>
<dbReference type="GO" id="GO:0055085">
    <property type="term" value="P:transmembrane transport"/>
    <property type="evidence" value="ECO:0007669"/>
    <property type="project" value="UniProtKB-UniRule"/>
</dbReference>
<evidence type="ECO:0000256" key="4">
    <source>
        <dbReference type="ARBA" id="ARBA00022989"/>
    </source>
</evidence>
<feature type="transmembrane region" description="Helical" evidence="6">
    <location>
        <begin position="227"/>
        <end position="250"/>
    </location>
</feature>
<keyword evidence="4 6" id="KW-1133">Transmembrane helix</keyword>
<dbReference type="Proteomes" id="UP000245021">
    <property type="component" value="Unassembled WGS sequence"/>
</dbReference>
<feature type="transmembrane region" description="Helical" evidence="6">
    <location>
        <begin position="109"/>
        <end position="139"/>
    </location>
</feature>
<dbReference type="InterPro" id="IPR027022">
    <property type="entry name" value="ABC_permease_BceB-typ"/>
</dbReference>
<dbReference type="InterPro" id="IPR052536">
    <property type="entry name" value="ABC-4_Integral_Memb_Prot"/>
</dbReference>
<proteinExistence type="inferred from homology"/>
<protein>
    <submittedName>
        <fullName evidence="8">Antimicrobial peptide ABC transporter permease protein</fullName>
    </submittedName>
</protein>
<reference evidence="8 9" key="1">
    <citation type="journal article" date="2018" name="Genome Announc.">
        <title>Draft Genome Sequence of Lactococcus sp. Strain NtB2 (JCM 32569), Isolated from the Gut of the Higher Termite Nasutitermes takasagoensis.</title>
        <authorList>
            <person name="Noda S."/>
            <person name="Aihara C."/>
            <person name="Yuki M."/>
            <person name="Ohkuma M."/>
        </authorList>
    </citation>
    <scope>NUCLEOTIDE SEQUENCE [LARGE SCALE GENOMIC DNA]</scope>
    <source>
        <strain evidence="8 9">NtB2</strain>
    </source>
</reference>
<dbReference type="PANTHER" id="PTHR46795:SF3">
    <property type="entry name" value="ABC TRANSPORTER PERMEASE"/>
    <property type="match status" value="1"/>
</dbReference>
<evidence type="ECO:0000256" key="5">
    <source>
        <dbReference type="ARBA" id="ARBA00023136"/>
    </source>
</evidence>
<keyword evidence="2 6" id="KW-1003">Cell membrane</keyword>
<evidence type="ECO:0000313" key="9">
    <source>
        <dbReference type="Proteomes" id="UP000245021"/>
    </source>
</evidence>
<feature type="domain" description="ABC3 transporter permease C-terminal" evidence="7">
    <location>
        <begin position="59"/>
        <end position="176"/>
    </location>
</feature>
<dbReference type="EMBL" id="BFFO01000002">
    <property type="protein sequence ID" value="GBG96220.1"/>
    <property type="molecule type" value="Genomic_DNA"/>
</dbReference>
<feature type="transmembrane region" description="Helical" evidence="6">
    <location>
        <begin position="52"/>
        <end position="76"/>
    </location>
</feature>
<evidence type="ECO:0000256" key="6">
    <source>
        <dbReference type="PIRNR" id="PIRNR018968"/>
    </source>
</evidence>
<name>A0A2R5HIP2_9LACT</name>
<feature type="transmembrane region" description="Helical" evidence="6">
    <location>
        <begin position="21"/>
        <end position="40"/>
    </location>
</feature>
<feature type="transmembrane region" description="Helical" evidence="6">
    <location>
        <begin position="524"/>
        <end position="549"/>
    </location>
</feature>
<dbReference type="PANTHER" id="PTHR46795">
    <property type="entry name" value="ABC TRANSPORTER PERMEASE-RELATED-RELATED"/>
    <property type="match status" value="1"/>
</dbReference>
<dbReference type="Pfam" id="PF02687">
    <property type="entry name" value="FtsX"/>
    <property type="match status" value="2"/>
</dbReference>
<dbReference type="RefSeq" id="WP_109245212.1">
    <property type="nucleotide sequence ID" value="NZ_BFFO01000002.1"/>
</dbReference>
<accession>A0A2R5HIP2</accession>
<organism evidence="8 9">
    <name type="scientific">Lactococcus termiticola</name>
    <dbReference type="NCBI Taxonomy" id="2169526"/>
    <lineage>
        <taxon>Bacteria</taxon>
        <taxon>Bacillati</taxon>
        <taxon>Bacillota</taxon>
        <taxon>Bacilli</taxon>
        <taxon>Lactobacillales</taxon>
        <taxon>Streptococcaceae</taxon>
        <taxon>Lactococcus</taxon>
    </lineage>
</organism>
<sequence>MLTFKLAKRNLQAAFKSFAPFLMATVTMFVLLFVTAAIAMSPSVKQLKGGEAVSTLMTFSMIILAVFGAMILVYSYRFLQLQRLREFGLYDILGFGKPQIAMVSFWELILSYLATLVVGILAGLALSKFLFLIFVNIIGGNYFNLVINPTVIGLVAFIFLVYFLILFLVGSWIIYRSSSLDLLHESSKGEKEPKGNIILALVGLIFLGVGYYLALSVDNPIKAITTFFFAVLAVIIGTYLFYIAVTVWYLRWRKKRASYYQPQNFINISSMLYRMKQNAVGLANITVLLTMTLVTLAVTVGIFAGTTASVNKQYPREGQVVAPQDISREVLTQKVKETAEKLNVPIGNLATIQASVNTFQAERNSDSLKLKQVEGITLGKGVISFQMTTVKDLEAMGIEAPTGLLPNQVYAYDLSGKPTENLKQIDYFGQELTVKDHLSSLRNWPQPASFSEAALLVFADDASLKATEAAGKKNDVDGLSYAQTIAIFDMPKDKNEAFDKAITNQTDGIGFAGRQQELDQSRAFVGGFLFIGFVLGISFILGAALIIYYKQLAEGYQDKKAFKTLQELGLSQKEVHKTIAGQVRMVFFLPVVIAAIHFAFAYRMLSKLINIFSVNDPLLIIGVSGLVLVVILVLYALIYKSTSRIYYQIVKRK</sequence>
<dbReference type="PIRSF" id="PIRSF018968">
    <property type="entry name" value="ABC_permease_BceB"/>
    <property type="match status" value="1"/>
</dbReference>
<feature type="domain" description="ABC3 transporter permease C-terminal" evidence="7">
    <location>
        <begin position="534"/>
        <end position="642"/>
    </location>
</feature>
<comment type="similarity">
    <text evidence="6">Belongs to the ABC-4 integral membrane protein family.</text>
</comment>
<keyword evidence="6" id="KW-0813">Transport</keyword>
<gene>
    <name evidence="8" type="ORF">NtB2_00331</name>
</gene>
<dbReference type="AlphaFoldDB" id="A0A2R5HIP2"/>
<comment type="subcellular location">
    <subcellularLocation>
        <location evidence="1 6">Cell membrane</location>
        <topology evidence="1 6">Multi-pass membrane protein</topology>
    </subcellularLocation>
</comment>
<evidence type="ECO:0000256" key="2">
    <source>
        <dbReference type="ARBA" id="ARBA00022475"/>
    </source>
</evidence>
<evidence type="ECO:0000256" key="3">
    <source>
        <dbReference type="ARBA" id="ARBA00022692"/>
    </source>
</evidence>
<evidence type="ECO:0000256" key="1">
    <source>
        <dbReference type="ARBA" id="ARBA00004651"/>
    </source>
</evidence>
<dbReference type="GO" id="GO:0005886">
    <property type="term" value="C:plasma membrane"/>
    <property type="evidence" value="ECO:0007669"/>
    <property type="project" value="UniProtKB-SubCell"/>
</dbReference>
<evidence type="ECO:0000313" key="8">
    <source>
        <dbReference type="EMBL" id="GBG96220.1"/>
    </source>
</evidence>
<keyword evidence="5 6" id="KW-0472">Membrane</keyword>
<evidence type="ECO:0000259" key="7">
    <source>
        <dbReference type="Pfam" id="PF02687"/>
    </source>
</evidence>
<dbReference type="InterPro" id="IPR003838">
    <property type="entry name" value="ABC3_permease_C"/>
</dbReference>
<comment type="caution">
    <text evidence="8">The sequence shown here is derived from an EMBL/GenBank/DDBJ whole genome shotgun (WGS) entry which is preliminary data.</text>
</comment>
<feature type="transmembrane region" description="Helical" evidence="6">
    <location>
        <begin position="586"/>
        <end position="605"/>
    </location>
</feature>
<keyword evidence="9" id="KW-1185">Reference proteome</keyword>
<feature type="transmembrane region" description="Helical" evidence="6">
    <location>
        <begin position="151"/>
        <end position="175"/>
    </location>
</feature>
<dbReference type="OrthoDB" id="1705903at2"/>
<feature type="transmembrane region" description="Helical" evidence="6">
    <location>
        <begin position="196"/>
        <end position="215"/>
    </location>
</feature>